<feature type="transmembrane region" description="Helical" evidence="1">
    <location>
        <begin position="79"/>
        <end position="104"/>
    </location>
</feature>
<dbReference type="Pfam" id="PF20064">
    <property type="entry name" value="DUF6463"/>
    <property type="match status" value="1"/>
</dbReference>
<proteinExistence type="predicted"/>
<dbReference type="OrthoDB" id="2988685at2"/>
<feature type="transmembrane region" description="Helical" evidence="1">
    <location>
        <begin position="7"/>
        <end position="25"/>
    </location>
</feature>
<evidence type="ECO:0000313" key="2">
    <source>
        <dbReference type="EMBL" id="NHC33723.1"/>
    </source>
</evidence>
<dbReference type="EMBL" id="JTJC03000001">
    <property type="protein sequence ID" value="NHC33723.1"/>
    <property type="molecule type" value="Genomic_DNA"/>
</dbReference>
<protein>
    <submittedName>
        <fullName evidence="2">Uncharacterized protein</fullName>
    </submittedName>
</protein>
<gene>
    <name evidence="2" type="ORF">QH73_0003430</name>
</gene>
<keyword evidence="3" id="KW-1185">Reference proteome</keyword>
<dbReference type="InterPro" id="IPR045590">
    <property type="entry name" value="DUF6463"/>
</dbReference>
<dbReference type="AlphaFoldDB" id="A0A9X5E2S9"/>
<reference evidence="2 3" key="1">
    <citation type="journal article" date="2015" name="Genome Announc.">
        <title>Draft Genome Sequence of the Terrestrial Cyanobacterium Scytonema millei VB511283, Isolated from Eastern India.</title>
        <authorList>
            <person name="Sen D."/>
            <person name="Chandrababunaidu M.M."/>
            <person name="Singh D."/>
            <person name="Sanghi N."/>
            <person name="Ghorai A."/>
            <person name="Mishra G.P."/>
            <person name="Madduluri M."/>
            <person name="Adhikary S.P."/>
            <person name="Tripathy S."/>
        </authorList>
    </citation>
    <scope>NUCLEOTIDE SEQUENCE [LARGE SCALE GENOMIC DNA]</scope>
    <source>
        <strain evidence="2 3">VB511283</strain>
    </source>
</reference>
<sequence length="128" mass="14377">MLRLSGYWLYATSIIHVLVGLWLYAEPLSNIARSGFFNAVDPFCDRNTAFWFLMVVPLLFAMGQLCCWAQIQSITLPNFLGWCLLVTALVGIFLMPISGFWLLIPPSVLIIITSHQSKSNTTSISYKA</sequence>
<feature type="transmembrane region" description="Helical" evidence="1">
    <location>
        <begin position="49"/>
        <end position="67"/>
    </location>
</feature>
<keyword evidence="1" id="KW-1133">Transmembrane helix</keyword>
<evidence type="ECO:0000313" key="3">
    <source>
        <dbReference type="Proteomes" id="UP000031532"/>
    </source>
</evidence>
<name>A0A9X5E2S9_9CYAN</name>
<keyword evidence="1" id="KW-0472">Membrane</keyword>
<comment type="caution">
    <text evidence="2">The sequence shown here is derived from an EMBL/GenBank/DDBJ whole genome shotgun (WGS) entry which is preliminary data.</text>
</comment>
<dbReference type="RefSeq" id="WP_132866552.1">
    <property type="nucleotide sequence ID" value="NZ_JTJC03000001.1"/>
</dbReference>
<keyword evidence="1" id="KW-0812">Transmembrane</keyword>
<dbReference type="Proteomes" id="UP000031532">
    <property type="component" value="Unassembled WGS sequence"/>
</dbReference>
<accession>A0A9X5E2S9</accession>
<organism evidence="2 3">
    <name type="scientific">Scytonema millei VB511283</name>
    <dbReference type="NCBI Taxonomy" id="1245923"/>
    <lineage>
        <taxon>Bacteria</taxon>
        <taxon>Bacillati</taxon>
        <taxon>Cyanobacteriota</taxon>
        <taxon>Cyanophyceae</taxon>
        <taxon>Nostocales</taxon>
        <taxon>Scytonemataceae</taxon>
        <taxon>Scytonema</taxon>
    </lineage>
</organism>
<evidence type="ECO:0000256" key="1">
    <source>
        <dbReference type="SAM" id="Phobius"/>
    </source>
</evidence>